<evidence type="ECO:0000256" key="3">
    <source>
        <dbReference type="ARBA" id="ARBA00012333"/>
    </source>
</evidence>
<sequence length="395" mass="42120">MAHASWVFTPQFNKTTISPSIPVIRSRLHPHDRVNIRVSCASSVQGADNPSRSQFKPIRVVGKGCKLVGCGSAVPKLEISNDDLSKIVDTSDEWIAVRTGIRNRRVLTGKDKMTGLAVEAARKALEMAEVDPDDVDLVLLCTSTPDELFGSAPQIQSALGCKGNPLAFDITAACSGFVLGLVSASCYIRGGGFKNVLVIGADALSRYVDWTDRGTCILFGDAAGAVLVQACESEEDGIFGFDLHSDGEGYRHLHTGIKENEAFGTNGSVYGFPPKGISYSSIQMNGKEVFRFACRVVPQSIETALENAGMTCSSIDWLLLHQANQRILDAVATRLEIPADRVISNLANYGNTSAASIPLALDEAVRGGKVKPGQTIATSGFGAGLTWGSAIIRWN</sequence>
<keyword evidence="4" id="KW-0444">Lipid biosynthesis</keyword>
<dbReference type="PANTHER" id="PTHR43091">
    <property type="entry name" value="3-OXOACYL-[ACYL-CARRIER-PROTEIN] SYNTHASE"/>
    <property type="match status" value="1"/>
</dbReference>
<evidence type="ECO:0000256" key="7">
    <source>
        <dbReference type="ARBA" id="ARBA00023098"/>
    </source>
</evidence>
<evidence type="ECO:0000256" key="8">
    <source>
        <dbReference type="ARBA" id="ARBA00023160"/>
    </source>
</evidence>
<dbReference type="SUPFAM" id="SSF53901">
    <property type="entry name" value="Thiolase-like"/>
    <property type="match status" value="1"/>
</dbReference>
<evidence type="ECO:0000256" key="2">
    <source>
        <dbReference type="ARBA" id="ARBA00008642"/>
    </source>
</evidence>
<comment type="pathway">
    <text evidence="1">Lipid metabolism; fatty acid biosynthesis.</text>
</comment>
<comment type="caution">
    <text evidence="13">The sequence shown here is derived from an EMBL/GenBank/DDBJ whole genome shotgun (WGS) entry which is preliminary data.</text>
</comment>
<dbReference type="InterPro" id="IPR004655">
    <property type="entry name" value="FabH"/>
</dbReference>
<evidence type="ECO:0000256" key="9">
    <source>
        <dbReference type="ARBA" id="ARBA00052419"/>
    </source>
</evidence>
<keyword evidence="8" id="KW-0275">Fatty acid biosynthesis</keyword>
<dbReference type="EC" id="2.3.1.180" evidence="3"/>
<keyword evidence="6" id="KW-0276">Fatty acid metabolism</keyword>
<keyword evidence="5" id="KW-0808">Transferase</keyword>
<dbReference type="GO" id="GO:0033818">
    <property type="term" value="F:beta-ketoacyl-acyl-carrier-protein synthase III activity"/>
    <property type="evidence" value="ECO:0007669"/>
    <property type="project" value="UniProtKB-EC"/>
</dbReference>
<dbReference type="HAMAP" id="MF_01815">
    <property type="entry name" value="FabH"/>
    <property type="match status" value="1"/>
</dbReference>
<dbReference type="InterPro" id="IPR016039">
    <property type="entry name" value="Thiolase-like"/>
</dbReference>
<accession>A0AAP0DS35</accession>
<evidence type="ECO:0000256" key="1">
    <source>
        <dbReference type="ARBA" id="ARBA00005194"/>
    </source>
</evidence>
<reference evidence="13 14" key="1">
    <citation type="submission" date="2024-04" db="EMBL/GenBank/DDBJ databases">
        <title>The reference genome of an endangered Asteraceae, Deinandra increscens subsp. villosa, native to the Central Coast of California.</title>
        <authorList>
            <person name="Guilliams M."/>
            <person name="Hasenstab-Lehman K."/>
            <person name="Meyer R."/>
            <person name="Mcevoy S."/>
        </authorList>
    </citation>
    <scope>NUCLEOTIDE SEQUENCE [LARGE SCALE GENOMIC DNA]</scope>
    <source>
        <tissue evidence="13">Leaf</tissue>
    </source>
</reference>
<name>A0AAP0DS35_9ASTR</name>
<dbReference type="PANTHER" id="PTHR43091:SF1">
    <property type="entry name" value="BETA-KETOACYL-[ACYL-CARRIER-PROTEIN] SYNTHASE III, CHLOROPLASTIC"/>
    <property type="match status" value="1"/>
</dbReference>
<comment type="similarity">
    <text evidence="2">Belongs to the thiolase-like superfamily. FabH family.</text>
</comment>
<evidence type="ECO:0000259" key="12">
    <source>
        <dbReference type="Pfam" id="PF08545"/>
    </source>
</evidence>
<feature type="domain" description="Beta-ketoacyl-[acyl-carrier-protein] synthase III N-terminal" evidence="12">
    <location>
        <begin position="168"/>
        <end position="247"/>
    </location>
</feature>
<comment type="catalytic activity">
    <reaction evidence="9">
        <text>malonyl-[ACP] + acetyl-CoA + H(+) = 3-oxobutanoyl-[ACP] + CO2 + CoA</text>
        <dbReference type="Rhea" id="RHEA:12080"/>
        <dbReference type="Rhea" id="RHEA-COMP:9623"/>
        <dbReference type="Rhea" id="RHEA-COMP:9625"/>
        <dbReference type="ChEBI" id="CHEBI:15378"/>
        <dbReference type="ChEBI" id="CHEBI:16526"/>
        <dbReference type="ChEBI" id="CHEBI:57287"/>
        <dbReference type="ChEBI" id="CHEBI:57288"/>
        <dbReference type="ChEBI" id="CHEBI:78449"/>
        <dbReference type="ChEBI" id="CHEBI:78450"/>
        <dbReference type="EC" id="2.3.1.180"/>
    </reaction>
</comment>
<dbReference type="CDD" id="cd00830">
    <property type="entry name" value="KAS_III"/>
    <property type="match status" value="1"/>
</dbReference>
<dbReference type="Proteomes" id="UP001408789">
    <property type="component" value="Unassembled WGS sequence"/>
</dbReference>
<protein>
    <recommendedName>
        <fullName evidence="3">beta-ketoacyl-[acyl-carrier-protein] synthase III</fullName>
        <ecNumber evidence="3">2.3.1.180</ecNumber>
    </recommendedName>
</protein>
<keyword evidence="7" id="KW-0443">Lipid metabolism</keyword>
<dbReference type="GO" id="GO:0004315">
    <property type="term" value="F:3-oxoacyl-[acyl-carrier-protein] synthase activity"/>
    <property type="evidence" value="ECO:0007669"/>
    <property type="project" value="InterPro"/>
</dbReference>
<dbReference type="Pfam" id="PF08545">
    <property type="entry name" value="ACP_syn_III"/>
    <property type="match status" value="1"/>
</dbReference>
<dbReference type="Gene3D" id="3.40.47.10">
    <property type="match status" value="1"/>
</dbReference>
<keyword evidence="14" id="KW-1185">Reference proteome</keyword>
<evidence type="ECO:0000256" key="10">
    <source>
        <dbReference type="ARBA" id="ARBA00057449"/>
    </source>
</evidence>
<comment type="function">
    <text evidence="10">Catalyzes the condensation reaction of fatty acid synthesis by the addition to an acyl acceptor of two carbons from malonyl-ACP. KAS III catalyzes the first condensation reaction which initiates fatty acid synthesis and may therefore play a role in governing the total rate of fatty acid production. Possesses both acetoacetyl-ACP synthase and acetyl transacylase activities.</text>
</comment>
<evidence type="ECO:0000313" key="14">
    <source>
        <dbReference type="Proteomes" id="UP001408789"/>
    </source>
</evidence>
<dbReference type="NCBIfam" id="NF006829">
    <property type="entry name" value="PRK09352.1"/>
    <property type="match status" value="1"/>
</dbReference>
<evidence type="ECO:0000256" key="6">
    <source>
        <dbReference type="ARBA" id="ARBA00022832"/>
    </source>
</evidence>
<proteinExistence type="inferred from homology"/>
<evidence type="ECO:0000256" key="4">
    <source>
        <dbReference type="ARBA" id="ARBA00022516"/>
    </source>
</evidence>
<dbReference type="GO" id="GO:0006633">
    <property type="term" value="P:fatty acid biosynthetic process"/>
    <property type="evidence" value="ECO:0007669"/>
    <property type="project" value="UniProtKB-KW"/>
</dbReference>
<dbReference type="NCBIfam" id="TIGR00747">
    <property type="entry name" value="fabH"/>
    <property type="match status" value="1"/>
</dbReference>
<gene>
    <name evidence="13" type="ORF">SSX86_001800</name>
</gene>
<dbReference type="Pfam" id="PF08541">
    <property type="entry name" value="ACP_syn_III_C"/>
    <property type="match status" value="1"/>
</dbReference>
<dbReference type="EMBL" id="JBCNJP010000003">
    <property type="protein sequence ID" value="KAK9080125.1"/>
    <property type="molecule type" value="Genomic_DNA"/>
</dbReference>
<feature type="domain" description="Beta-ketoacyl-[acyl-carrier-protein] synthase III C-terminal" evidence="11">
    <location>
        <begin position="305"/>
        <end position="394"/>
    </location>
</feature>
<dbReference type="AlphaFoldDB" id="A0AAP0DS35"/>
<dbReference type="InterPro" id="IPR013747">
    <property type="entry name" value="ACP_syn_III_C"/>
</dbReference>
<dbReference type="FunFam" id="3.40.47.10:FF:000004">
    <property type="entry name" value="3-oxoacyl-[acyl-carrier-protein] synthase 3"/>
    <property type="match status" value="1"/>
</dbReference>
<dbReference type="GO" id="GO:0009507">
    <property type="term" value="C:chloroplast"/>
    <property type="evidence" value="ECO:0007669"/>
    <property type="project" value="TreeGrafter"/>
</dbReference>
<evidence type="ECO:0000259" key="11">
    <source>
        <dbReference type="Pfam" id="PF08541"/>
    </source>
</evidence>
<organism evidence="13 14">
    <name type="scientific">Deinandra increscens subsp. villosa</name>
    <dbReference type="NCBI Taxonomy" id="3103831"/>
    <lineage>
        <taxon>Eukaryota</taxon>
        <taxon>Viridiplantae</taxon>
        <taxon>Streptophyta</taxon>
        <taxon>Embryophyta</taxon>
        <taxon>Tracheophyta</taxon>
        <taxon>Spermatophyta</taxon>
        <taxon>Magnoliopsida</taxon>
        <taxon>eudicotyledons</taxon>
        <taxon>Gunneridae</taxon>
        <taxon>Pentapetalae</taxon>
        <taxon>asterids</taxon>
        <taxon>campanulids</taxon>
        <taxon>Asterales</taxon>
        <taxon>Asteraceae</taxon>
        <taxon>Asteroideae</taxon>
        <taxon>Heliantheae alliance</taxon>
        <taxon>Madieae</taxon>
        <taxon>Madiinae</taxon>
        <taxon>Deinandra</taxon>
    </lineage>
</organism>
<dbReference type="InterPro" id="IPR013751">
    <property type="entry name" value="ACP_syn_III_N"/>
</dbReference>
<evidence type="ECO:0000313" key="13">
    <source>
        <dbReference type="EMBL" id="KAK9080125.1"/>
    </source>
</evidence>
<evidence type="ECO:0000256" key="5">
    <source>
        <dbReference type="ARBA" id="ARBA00022679"/>
    </source>
</evidence>